<dbReference type="Pfam" id="PF00497">
    <property type="entry name" value="SBP_bac_3"/>
    <property type="match status" value="1"/>
</dbReference>
<keyword evidence="3 4" id="KW-0732">Signal</keyword>
<comment type="similarity">
    <text evidence="1">Belongs to the bacterial solute-binding protein 3 family.</text>
</comment>
<dbReference type="InterPro" id="IPR051455">
    <property type="entry name" value="Bact_solute-bind_prot3"/>
</dbReference>
<accession>A0ABN6G204</accession>
<feature type="signal peptide" evidence="4">
    <location>
        <begin position="1"/>
        <end position="26"/>
    </location>
</feature>
<feature type="domain" description="Solute-binding protein family 3/N-terminal" evidence="5">
    <location>
        <begin position="38"/>
        <end position="289"/>
    </location>
</feature>
<dbReference type="EMBL" id="AP024545">
    <property type="protein sequence ID" value="BCT93932.1"/>
    <property type="molecule type" value="Genomic_DNA"/>
</dbReference>
<evidence type="ECO:0000256" key="3">
    <source>
        <dbReference type="ARBA" id="ARBA00022729"/>
    </source>
</evidence>
<evidence type="ECO:0000313" key="7">
    <source>
        <dbReference type="Proteomes" id="UP000681317"/>
    </source>
</evidence>
<dbReference type="SMART" id="SM00062">
    <property type="entry name" value="PBPb"/>
    <property type="match status" value="1"/>
</dbReference>
<reference evidence="6 7" key="1">
    <citation type="submission" date="2021-03" db="EMBL/GenBank/DDBJ databases">
        <title>Complete Genome Sequences of Two Lysobacter Strains Isolated from Sea Water (Lysobacter caseinilyticus) and Soil (Lysobacter helvus) in South Korea.</title>
        <authorList>
            <person name="Watanabe Y."/>
            <person name="Arakawa K."/>
        </authorList>
    </citation>
    <scope>NUCLEOTIDE SEQUENCE [LARGE SCALE GENOMIC DNA]</scope>
    <source>
        <strain evidence="6 7">KVB24</strain>
    </source>
</reference>
<dbReference type="InterPro" id="IPR001638">
    <property type="entry name" value="Solute-binding_3/MltF_N"/>
</dbReference>
<organism evidence="6 7">
    <name type="scientific">Noviluteimonas caseinilytica</name>
    <dbReference type="NCBI Taxonomy" id="2675101"/>
    <lineage>
        <taxon>Bacteria</taxon>
        <taxon>Pseudomonadati</taxon>
        <taxon>Pseudomonadota</taxon>
        <taxon>Gammaproteobacteria</taxon>
        <taxon>Lysobacterales</taxon>
        <taxon>Lysobacteraceae</taxon>
        <taxon>Noviluteimonas</taxon>
    </lineage>
</organism>
<evidence type="ECO:0000256" key="4">
    <source>
        <dbReference type="SAM" id="SignalP"/>
    </source>
</evidence>
<dbReference type="Gene3D" id="3.40.190.10">
    <property type="entry name" value="Periplasmic binding protein-like II"/>
    <property type="match status" value="2"/>
</dbReference>
<dbReference type="PANTHER" id="PTHR30085:SF6">
    <property type="entry name" value="ABC TRANSPORTER GLUTAMINE-BINDING PROTEIN GLNH"/>
    <property type="match status" value="1"/>
</dbReference>
<evidence type="ECO:0000313" key="6">
    <source>
        <dbReference type="EMBL" id="BCT93932.1"/>
    </source>
</evidence>
<protein>
    <submittedName>
        <fullName evidence="6">Amino acid ABC transporter substrate-binding protein</fullName>
    </submittedName>
</protein>
<evidence type="ECO:0000256" key="2">
    <source>
        <dbReference type="ARBA" id="ARBA00022448"/>
    </source>
</evidence>
<proteinExistence type="inferred from homology"/>
<gene>
    <name evidence="6" type="ORF">LYSCAS_29560</name>
</gene>
<evidence type="ECO:0000256" key="1">
    <source>
        <dbReference type="ARBA" id="ARBA00010333"/>
    </source>
</evidence>
<sequence length="304" mass="32873">MHTARTLAFASTALALAMLAPMPAQAQATFAHARDAGTLSFGYLPGARPLTWRNDSGAAEGYAISLCRLVAEAVRLQLKQPGLKVEFVPLDEDPAAALAAGRIDMSCTPMQATLTRRASVDFSIPVMPGGTGILVRKNVSPALRNLLEGRKPGAQPIWRGSPQLAALQQRDFAVVPGTASAKLLEARRQEIGVNFKITPVTSMAEGLARVVSGKSDALVSDRNVLMDLARNGQGAGDVMVIDREFDPTSYAFALRRGDEDFRLLVDRVLSRTYRTGKFEQLYATHFGPAGESTRMFFRRLAEPD</sequence>
<evidence type="ECO:0000259" key="5">
    <source>
        <dbReference type="SMART" id="SM00062"/>
    </source>
</evidence>
<dbReference type="Proteomes" id="UP000681317">
    <property type="component" value="Chromosome"/>
</dbReference>
<dbReference type="RefSeq" id="WP_213434836.1">
    <property type="nucleotide sequence ID" value="NZ_AP024545.1"/>
</dbReference>
<keyword evidence="7" id="KW-1185">Reference proteome</keyword>
<feature type="chain" id="PRO_5045509019" evidence="4">
    <location>
        <begin position="27"/>
        <end position="304"/>
    </location>
</feature>
<dbReference type="SUPFAM" id="SSF53850">
    <property type="entry name" value="Periplasmic binding protein-like II"/>
    <property type="match status" value="1"/>
</dbReference>
<dbReference type="CDD" id="cd13688">
    <property type="entry name" value="PBP2_GltI_DEBP"/>
    <property type="match status" value="1"/>
</dbReference>
<name>A0ABN6G204_9GAMM</name>
<dbReference type="PANTHER" id="PTHR30085">
    <property type="entry name" value="AMINO ACID ABC TRANSPORTER PERMEASE"/>
    <property type="match status" value="1"/>
</dbReference>
<keyword evidence="2" id="KW-0813">Transport</keyword>